<dbReference type="InterPro" id="IPR010982">
    <property type="entry name" value="Lambda_DNA-bd_dom_sf"/>
</dbReference>
<name>A0ABQ0D722_9EUKA</name>
<keyword evidence="1" id="KW-0238">DNA-binding</keyword>
<dbReference type="InterPro" id="IPR001387">
    <property type="entry name" value="Cro/C1-type_HTH"/>
</dbReference>
<accession>A0ABQ0D722</accession>
<feature type="region of interest" description="Disordered" evidence="2">
    <location>
        <begin position="18"/>
        <end position="43"/>
    </location>
</feature>
<dbReference type="EMBL" id="BAAFRS010000002">
    <property type="protein sequence ID" value="GAB1218661.1"/>
    <property type="molecule type" value="Genomic_DNA"/>
</dbReference>
<dbReference type="Pfam" id="PF01381">
    <property type="entry name" value="HTH_3"/>
    <property type="match status" value="1"/>
</dbReference>
<dbReference type="CDD" id="cd00093">
    <property type="entry name" value="HTH_XRE"/>
    <property type="match status" value="1"/>
</dbReference>
<evidence type="ECO:0000256" key="1">
    <source>
        <dbReference type="ARBA" id="ARBA00023125"/>
    </source>
</evidence>
<organism evidence="4 5">
    <name type="scientific">Entamoeba nuttalli</name>
    <dbReference type="NCBI Taxonomy" id="412467"/>
    <lineage>
        <taxon>Eukaryota</taxon>
        <taxon>Amoebozoa</taxon>
        <taxon>Evosea</taxon>
        <taxon>Archamoebae</taxon>
        <taxon>Mastigamoebida</taxon>
        <taxon>Entamoebidae</taxon>
        <taxon>Entamoeba</taxon>
    </lineage>
</organism>
<dbReference type="PANTHER" id="PTHR10245">
    <property type="entry name" value="ENDOTHELIAL DIFFERENTIATION-RELATED FACTOR 1 MULTIPROTEIN BRIDGING FACTOR 1"/>
    <property type="match status" value="1"/>
</dbReference>
<feature type="domain" description="HTH cro/C1-type" evidence="3">
    <location>
        <begin position="70"/>
        <end position="124"/>
    </location>
</feature>
<evidence type="ECO:0000259" key="3">
    <source>
        <dbReference type="PROSITE" id="PS50943"/>
    </source>
</evidence>
<evidence type="ECO:0000256" key="2">
    <source>
        <dbReference type="SAM" id="MobiDB-lite"/>
    </source>
</evidence>
<reference evidence="4 5" key="1">
    <citation type="journal article" date="2019" name="PLoS Negl. Trop. Dis.">
        <title>Whole genome sequencing of Entamoeba nuttalli reveals mammalian host-related molecular signatures and a novel octapeptide-repeat surface protein.</title>
        <authorList>
            <person name="Tanaka M."/>
            <person name="Makiuchi T."/>
            <person name="Komiyama T."/>
            <person name="Shiina T."/>
            <person name="Osaki K."/>
            <person name="Tachibana H."/>
        </authorList>
    </citation>
    <scope>NUCLEOTIDE SEQUENCE [LARGE SCALE GENOMIC DNA]</scope>
    <source>
        <strain evidence="4 5">P19-061405</strain>
    </source>
</reference>
<dbReference type="PANTHER" id="PTHR10245:SF15">
    <property type="entry name" value="ENDOTHELIAL DIFFERENTIATION-RELATED FACTOR 1"/>
    <property type="match status" value="1"/>
</dbReference>
<proteinExistence type="predicted"/>
<sequence length="125" mass="13822">MAFDCSVDTKDIYIGKAQSQKGVTRPVKKPTAGMNSTASGSDIRSIERKADEGETPLVHKQVSHKVSLEIQRARQENHLTQKELAQKINEKPQTIADYESGKAIPSQQVLAKLERILGVKLRGLK</sequence>
<dbReference type="PROSITE" id="PS50943">
    <property type="entry name" value="HTH_CROC1"/>
    <property type="match status" value="1"/>
</dbReference>
<protein>
    <recommendedName>
        <fullName evidence="3">HTH cro/C1-type domain-containing protein</fullName>
    </recommendedName>
</protein>
<dbReference type="Proteomes" id="UP001628156">
    <property type="component" value="Unassembled WGS sequence"/>
</dbReference>
<dbReference type="SMART" id="SM00530">
    <property type="entry name" value="HTH_XRE"/>
    <property type="match status" value="1"/>
</dbReference>
<gene>
    <name evidence="4" type="ORF">ENUP19_0002G0018</name>
</gene>
<dbReference type="Gene3D" id="1.10.260.40">
    <property type="entry name" value="lambda repressor-like DNA-binding domains"/>
    <property type="match status" value="1"/>
</dbReference>
<keyword evidence="5" id="KW-1185">Reference proteome</keyword>
<evidence type="ECO:0000313" key="4">
    <source>
        <dbReference type="EMBL" id="GAB1218661.1"/>
    </source>
</evidence>
<feature type="compositionally biased region" description="Polar residues" evidence="2">
    <location>
        <begin position="33"/>
        <end position="42"/>
    </location>
</feature>
<comment type="caution">
    <text evidence="4">The sequence shown here is derived from an EMBL/GenBank/DDBJ whole genome shotgun (WGS) entry which is preliminary data.</text>
</comment>
<evidence type="ECO:0000313" key="5">
    <source>
        <dbReference type="Proteomes" id="UP001628156"/>
    </source>
</evidence>
<dbReference type="SUPFAM" id="SSF47413">
    <property type="entry name" value="lambda repressor-like DNA-binding domains"/>
    <property type="match status" value="1"/>
</dbReference>